<accession>A0ABR4FVC7</accession>
<feature type="region of interest" description="Disordered" evidence="1">
    <location>
        <begin position="336"/>
        <end position="356"/>
    </location>
</feature>
<sequence>MAMLTKSCGIPGIDYDASYADKLYKSPGLLAGALGLSTSSELWELALCDPDTKPIVDGWVEERKNIGGNALSRVWQSAFEKLLVDPAMHPAITSQQHPSFSAVGRRLGNTDLRALAKLTALWYIARLIKAKPNLFPRSQVEPVPMFNAYDLLHGWKFLRWIWRESSHNTLANFGNKKATRATRPIFHIPSMAIAFPPQTTGVTLNSQGSTAETPAPVHTRDLIPNPIETPEEEEALNQAIVHGLGDGTIALEDTEPIFVDQAESVHSEDTQPLFVDYDESEHEENKTEDEKSETSELEKVPISDEYILDSDADAYDSGYESADECYDIQAELRSRKSAKVTAGQTVHGDADQSTTV</sequence>
<evidence type="ECO:0000256" key="1">
    <source>
        <dbReference type="SAM" id="MobiDB-lite"/>
    </source>
</evidence>
<gene>
    <name evidence="2" type="ORF">BJX66DRAFT_17836</name>
</gene>
<evidence type="ECO:0000313" key="3">
    <source>
        <dbReference type="Proteomes" id="UP001610563"/>
    </source>
</evidence>
<protein>
    <submittedName>
        <fullName evidence="2">Uncharacterized protein</fullName>
    </submittedName>
</protein>
<feature type="compositionally biased region" description="Basic and acidic residues" evidence="1">
    <location>
        <begin position="283"/>
        <end position="302"/>
    </location>
</feature>
<name>A0ABR4FVC7_9EURO</name>
<proteinExistence type="predicted"/>
<dbReference type="EMBL" id="JBFTWV010000102">
    <property type="protein sequence ID" value="KAL2787184.1"/>
    <property type="molecule type" value="Genomic_DNA"/>
</dbReference>
<comment type="caution">
    <text evidence="2">The sequence shown here is derived from an EMBL/GenBank/DDBJ whole genome shotgun (WGS) entry which is preliminary data.</text>
</comment>
<dbReference type="Proteomes" id="UP001610563">
    <property type="component" value="Unassembled WGS sequence"/>
</dbReference>
<reference evidence="2 3" key="1">
    <citation type="submission" date="2024-07" db="EMBL/GenBank/DDBJ databases">
        <title>Section-level genome sequencing and comparative genomics of Aspergillus sections Usti and Cavernicolus.</title>
        <authorList>
            <consortium name="Lawrence Berkeley National Laboratory"/>
            <person name="Nybo J.L."/>
            <person name="Vesth T.C."/>
            <person name="Theobald S."/>
            <person name="Frisvad J.C."/>
            <person name="Larsen T.O."/>
            <person name="Kjaerboelling I."/>
            <person name="Rothschild-Mancinelli K."/>
            <person name="Lyhne E.K."/>
            <person name="Kogle M.E."/>
            <person name="Barry K."/>
            <person name="Clum A."/>
            <person name="Na H."/>
            <person name="Ledsgaard L."/>
            <person name="Lin J."/>
            <person name="Lipzen A."/>
            <person name="Kuo A."/>
            <person name="Riley R."/>
            <person name="Mondo S."/>
            <person name="Labutti K."/>
            <person name="Haridas S."/>
            <person name="Pangalinan J."/>
            <person name="Salamov A.A."/>
            <person name="Simmons B.A."/>
            <person name="Magnuson J.K."/>
            <person name="Chen J."/>
            <person name="Drula E."/>
            <person name="Henrissat B."/>
            <person name="Wiebenga A."/>
            <person name="Lubbers R.J."/>
            <person name="Gomes A.C."/>
            <person name="Makela M.R."/>
            <person name="Stajich J."/>
            <person name="Grigoriev I.V."/>
            <person name="Mortensen U.H."/>
            <person name="De Vries R.P."/>
            <person name="Baker S.E."/>
            <person name="Andersen M.R."/>
        </authorList>
    </citation>
    <scope>NUCLEOTIDE SEQUENCE [LARGE SCALE GENOMIC DNA]</scope>
    <source>
        <strain evidence="2 3">CBS 209.92</strain>
    </source>
</reference>
<keyword evidence="3" id="KW-1185">Reference proteome</keyword>
<feature type="region of interest" description="Disordered" evidence="1">
    <location>
        <begin position="275"/>
        <end position="309"/>
    </location>
</feature>
<evidence type="ECO:0000313" key="2">
    <source>
        <dbReference type="EMBL" id="KAL2787184.1"/>
    </source>
</evidence>
<organism evidence="2 3">
    <name type="scientific">Aspergillus keveii</name>
    <dbReference type="NCBI Taxonomy" id="714993"/>
    <lineage>
        <taxon>Eukaryota</taxon>
        <taxon>Fungi</taxon>
        <taxon>Dikarya</taxon>
        <taxon>Ascomycota</taxon>
        <taxon>Pezizomycotina</taxon>
        <taxon>Eurotiomycetes</taxon>
        <taxon>Eurotiomycetidae</taxon>
        <taxon>Eurotiales</taxon>
        <taxon>Aspergillaceae</taxon>
        <taxon>Aspergillus</taxon>
        <taxon>Aspergillus subgen. Nidulantes</taxon>
    </lineage>
</organism>